<dbReference type="RefSeq" id="XP_007719069.1">
    <property type="nucleotide sequence ID" value="XM_007720879.1"/>
</dbReference>
<dbReference type="eggNOG" id="KOG1721">
    <property type="taxonomic scope" value="Eukaryota"/>
</dbReference>
<dbReference type="GO" id="GO:0008270">
    <property type="term" value="F:zinc ion binding"/>
    <property type="evidence" value="ECO:0007669"/>
    <property type="project" value="UniProtKB-KW"/>
</dbReference>
<keyword evidence="1" id="KW-0863">Zinc-finger</keyword>
<dbReference type="HOGENOM" id="CLU_075838_2_0_1"/>
<keyword evidence="1" id="KW-0479">Metal-binding</keyword>
<gene>
    <name evidence="3" type="ORF">COCCADRAFT_113826</name>
</gene>
<dbReference type="GeneID" id="19144693"/>
<proteinExistence type="predicted"/>
<dbReference type="OrthoDB" id="6105938at2759"/>
<accession>W6Y5R5</accession>
<evidence type="ECO:0000313" key="3">
    <source>
        <dbReference type="EMBL" id="EUC26626.1"/>
    </source>
</evidence>
<protein>
    <recommendedName>
        <fullName evidence="2">C2H2-type domain-containing protein</fullName>
    </recommendedName>
</protein>
<keyword evidence="4" id="KW-1185">Reference proteome</keyword>
<dbReference type="Pfam" id="PF00096">
    <property type="entry name" value="zf-C2H2"/>
    <property type="match status" value="1"/>
</dbReference>
<dbReference type="PROSITE" id="PS00028">
    <property type="entry name" value="ZINC_FINGER_C2H2_1"/>
    <property type="match status" value="1"/>
</dbReference>
<feature type="domain" description="C2H2-type" evidence="2">
    <location>
        <begin position="21"/>
        <end position="43"/>
    </location>
</feature>
<dbReference type="PROSITE" id="PS50157">
    <property type="entry name" value="ZINC_FINGER_C2H2_2"/>
    <property type="match status" value="1"/>
</dbReference>
<dbReference type="Proteomes" id="UP000053841">
    <property type="component" value="Unassembled WGS sequence"/>
</dbReference>
<sequence length="166" mass="19564">MSFDIFPILTQEYKDYLRNDSVCTKCERHFDSLNNLRHHKPVHLKPSVECYGFTPSFTTYSTMIIHLESRRYTSGIDILYLDKSAAIFYQWQKFLHEGYYDDILSYYDLEEEYDSAAYPFRCPECDTMFSKLSGLFQHVGSGSCEQRLNCGPIAKLVEWLSNRHAY</sequence>
<evidence type="ECO:0000256" key="1">
    <source>
        <dbReference type="PROSITE-ProRule" id="PRU00042"/>
    </source>
</evidence>
<dbReference type="AlphaFoldDB" id="W6Y5R5"/>
<evidence type="ECO:0000259" key="2">
    <source>
        <dbReference type="PROSITE" id="PS50157"/>
    </source>
</evidence>
<reference evidence="3 4" key="1">
    <citation type="journal article" date="2013" name="PLoS Genet.">
        <title>Comparative genome structure, secondary metabolite, and effector coding capacity across Cochliobolus pathogens.</title>
        <authorList>
            <person name="Condon B.J."/>
            <person name="Leng Y."/>
            <person name="Wu D."/>
            <person name="Bushley K.E."/>
            <person name="Ohm R.A."/>
            <person name="Otillar R."/>
            <person name="Martin J."/>
            <person name="Schackwitz W."/>
            <person name="Grimwood J."/>
            <person name="MohdZainudin N."/>
            <person name="Xue C."/>
            <person name="Wang R."/>
            <person name="Manning V.A."/>
            <person name="Dhillon B."/>
            <person name="Tu Z.J."/>
            <person name="Steffenson B.J."/>
            <person name="Salamov A."/>
            <person name="Sun H."/>
            <person name="Lowry S."/>
            <person name="LaButti K."/>
            <person name="Han J."/>
            <person name="Copeland A."/>
            <person name="Lindquist E."/>
            <person name="Barry K."/>
            <person name="Schmutz J."/>
            <person name="Baker S.E."/>
            <person name="Ciuffetti L.M."/>
            <person name="Grigoriev I.V."/>
            <person name="Zhong S."/>
            <person name="Turgeon B.G."/>
        </authorList>
    </citation>
    <scope>NUCLEOTIDE SEQUENCE [LARGE SCALE GENOMIC DNA]</scope>
    <source>
        <strain evidence="3 4">26-R-13</strain>
    </source>
</reference>
<dbReference type="KEGG" id="bze:COCCADRAFT_113826"/>
<evidence type="ECO:0000313" key="4">
    <source>
        <dbReference type="Proteomes" id="UP000053841"/>
    </source>
</evidence>
<organism evidence="3 4">
    <name type="scientific">Cochliobolus carbonum (strain 26-R-13)</name>
    <name type="common">Maize leaf spot fungus</name>
    <name type="synonym">Bipolaris zeicola</name>
    <dbReference type="NCBI Taxonomy" id="930089"/>
    <lineage>
        <taxon>Eukaryota</taxon>
        <taxon>Fungi</taxon>
        <taxon>Dikarya</taxon>
        <taxon>Ascomycota</taxon>
        <taxon>Pezizomycotina</taxon>
        <taxon>Dothideomycetes</taxon>
        <taxon>Pleosporomycetidae</taxon>
        <taxon>Pleosporales</taxon>
        <taxon>Pleosporineae</taxon>
        <taxon>Pleosporaceae</taxon>
        <taxon>Bipolaris</taxon>
    </lineage>
</organism>
<keyword evidence="1" id="KW-0862">Zinc</keyword>
<dbReference type="InterPro" id="IPR013087">
    <property type="entry name" value="Znf_C2H2_type"/>
</dbReference>
<name>W6Y5R5_COCC2</name>
<dbReference type="EMBL" id="KI965304">
    <property type="protein sequence ID" value="EUC26626.1"/>
    <property type="molecule type" value="Genomic_DNA"/>
</dbReference>